<evidence type="ECO:0000256" key="1">
    <source>
        <dbReference type="ARBA" id="ARBA00000971"/>
    </source>
</evidence>
<dbReference type="PROSITE" id="PS50059">
    <property type="entry name" value="FKBP_PPIASE"/>
    <property type="match status" value="1"/>
</dbReference>
<gene>
    <name evidence="7" type="ORF">PIB30_101040</name>
</gene>
<dbReference type="EC" id="5.2.1.8" evidence="2 5"/>
<keyword evidence="8" id="KW-1185">Reference proteome</keyword>
<dbReference type="PANTHER" id="PTHR43811">
    <property type="entry name" value="FKBP-TYPE PEPTIDYL-PROLYL CIS-TRANS ISOMERASE FKPA"/>
    <property type="match status" value="1"/>
</dbReference>
<dbReference type="InterPro" id="IPR046357">
    <property type="entry name" value="PPIase_dom_sf"/>
</dbReference>
<evidence type="ECO:0000313" key="8">
    <source>
        <dbReference type="Proteomes" id="UP001341840"/>
    </source>
</evidence>
<evidence type="ECO:0000259" key="6">
    <source>
        <dbReference type="PROSITE" id="PS50059"/>
    </source>
</evidence>
<evidence type="ECO:0000256" key="5">
    <source>
        <dbReference type="PROSITE-ProRule" id="PRU00277"/>
    </source>
</evidence>
<name>A0ABU6YV13_9FABA</name>
<evidence type="ECO:0000313" key="7">
    <source>
        <dbReference type="EMBL" id="MED6214240.1"/>
    </source>
</evidence>
<reference evidence="7 8" key="1">
    <citation type="journal article" date="2023" name="Plants (Basel)">
        <title>Bridging the Gap: Combining Genomics and Transcriptomics Approaches to Understand Stylosanthes scabra, an Orphan Legume from the Brazilian Caatinga.</title>
        <authorList>
            <person name="Ferreira-Neto J.R.C."/>
            <person name="da Silva M.D."/>
            <person name="Binneck E."/>
            <person name="de Melo N.F."/>
            <person name="da Silva R.H."/>
            <person name="de Melo A.L.T.M."/>
            <person name="Pandolfi V."/>
            <person name="Bustamante F.O."/>
            <person name="Brasileiro-Vidal A.C."/>
            <person name="Benko-Iseppon A.M."/>
        </authorList>
    </citation>
    <scope>NUCLEOTIDE SEQUENCE [LARGE SCALE GENOMIC DNA]</scope>
    <source>
        <tissue evidence="7">Leaves</tissue>
    </source>
</reference>
<dbReference type="EMBL" id="JASCZI010244554">
    <property type="protein sequence ID" value="MED6214240.1"/>
    <property type="molecule type" value="Genomic_DNA"/>
</dbReference>
<evidence type="ECO:0000256" key="2">
    <source>
        <dbReference type="ARBA" id="ARBA00013194"/>
    </source>
</evidence>
<protein>
    <recommendedName>
        <fullName evidence="2 5">peptidylprolyl isomerase</fullName>
        <ecNumber evidence="2 5">5.2.1.8</ecNumber>
    </recommendedName>
</protein>
<dbReference type="InterPro" id="IPR001179">
    <property type="entry name" value="PPIase_FKBP_dom"/>
</dbReference>
<dbReference type="Pfam" id="PF00254">
    <property type="entry name" value="FKBP_C"/>
    <property type="match status" value="1"/>
</dbReference>
<feature type="domain" description="PPIase FKBP-type" evidence="6">
    <location>
        <begin position="12"/>
        <end position="69"/>
    </location>
</feature>
<organism evidence="7 8">
    <name type="scientific">Stylosanthes scabra</name>
    <dbReference type="NCBI Taxonomy" id="79078"/>
    <lineage>
        <taxon>Eukaryota</taxon>
        <taxon>Viridiplantae</taxon>
        <taxon>Streptophyta</taxon>
        <taxon>Embryophyta</taxon>
        <taxon>Tracheophyta</taxon>
        <taxon>Spermatophyta</taxon>
        <taxon>Magnoliopsida</taxon>
        <taxon>eudicotyledons</taxon>
        <taxon>Gunneridae</taxon>
        <taxon>Pentapetalae</taxon>
        <taxon>rosids</taxon>
        <taxon>fabids</taxon>
        <taxon>Fabales</taxon>
        <taxon>Fabaceae</taxon>
        <taxon>Papilionoideae</taxon>
        <taxon>50 kb inversion clade</taxon>
        <taxon>dalbergioids sensu lato</taxon>
        <taxon>Dalbergieae</taxon>
        <taxon>Pterocarpus clade</taxon>
        <taxon>Stylosanthes</taxon>
    </lineage>
</organism>
<accession>A0ABU6YV13</accession>
<sequence length="69" mass="7661">MGKPDGNRAAPGKKVSVRYIGKLQKMGTYLTQMCRTSQVIQGWDVSVNGIRVGDKRRITVPPSMGLQIW</sequence>
<dbReference type="Gene3D" id="3.10.50.40">
    <property type="match status" value="1"/>
</dbReference>
<keyword evidence="3 5" id="KW-0697">Rotamase</keyword>
<keyword evidence="4 5" id="KW-0413">Isomerase</keyword>
<evidence type="ECO:0000256" key="4">
    <source>
        <dbReference type="ARBA" id="ARBA00023235"/>
    </source>
</evidence>
<dbReference type="PANTHER" id="PTHR43811:SF19">
    <property type="entry name" value="39 KDA FK506-BINDING NUCLEAR PROTEIN"/>
    <property type="match status" value="1"/>
</dbReference>
<proteinExistence type="predicted"/>
<comment type="caution">
    <text evidence="7">The sequence shown here is derived from an EMBL/GenBank/DDBJ whole genome shotgun (WGS) entry which is preliminary data.</text>
</comment>
<dbReference type="Proteomes" id="UP001341840">
    <property type="component" value="Unassembled WGS sequence"/>
</dbReference>
<dbReference type="SUPFAM" id="SSF54534">
    <property type="entry name" value="FKBP-like"/>
    <property type="match status" value="1"/>
</dbReference>
<evidence type="ECO:0000256" key="3">
    <source>
        <dbReference type="ARBA" id="ARBA00023110"/>
    </source>
</evidence>
<comment type="catalytic activity">
    <reaction evidence="1 5">
        <text>[protein]-peptidylproline (omega=180) = [protein]-peptidylproline (omega=0)</text>
        <dbReference type="Rhea" id="RHEA:16237"/>
        <dbReference type="Rhea" id="RHEA-COMP:10747"/>
        <dbReference type="Rhea" id="RHEA-COMP:10748"/>
        <dbReference type="ChEBI" id="CHEBI:83833"/>
        <dbReference type="ChEBI" id="CHEBI:83834"/>
        <dbReference type="EC" id="5.2.1.8"/>
    </reaction>
</comment>